<dbReference type="InterPro" id="IPR014284">
    <property type="entry name" value="RNA_pol_sigma-70_dom"/>
</dbReference>
<dbReference type="InterPro" id="IPR013325">
    <property type="entry name" value="RNA_pol_sigma_r2"/>
</dbReference>
<dbReference type="OrthoDB" id="1524077at2"/>
<gene>
    <name evidence="7" type="ORF">EU556_22055</name>
</gene>
<dbReference type="CDD" id="cd06171">
    <property type="entry name" value="Sigma70_r4"/>
    <property type="match status" value="1"/>
</dbReference>
<evidence type="ECO:0000259" key="5">
    <source>
        <dbReference type="Pfam" id="PF04542"/>
    </source>
</evidence>
<name>A0A4Z0P0T4_9BACT</name>
<sequence length="192" mass="21829">MATATSSSDQQLLQALVSGHEAAFDALFTRYYAGLLRYAKTLLPYPTDAAEDVTADVFCAVWTNRTELNVQGAVAAYLYTAVKHRCYDRLRQQRRLAPAPEEEVLEQQPEAAYLQPDQVLAYHELSERLLQLIEQLPPRSRMVFQLHRDGNLTYEDISALLDISLNSVKTHMFRAIRFLKESLYVSGSQWSG</sequence>
<keyword evidence="4" id="KW-0804">Transcription</keyword>
<dbReference type="InterPro" id="IPR007627">
    <property type="entry name" value="RNA_pol_sigma70_r2"/>
</dbReference>
<dbReference type="InterPro" id="IPR014327">
    <property type="entry name" value="RNA_pol_sigma70_bacteroid"/>
</dbReference>
<dbReference type="NCBIfam" id="TIGR02985">
    <property type="entry name" value="Sig70_bacteroi1"/>
    <property type="match status" value="1"/>
</dbReference>
<protein>
    <submittedName>
        <fullName evidence="7">RNA polymerase sigma-70 factor</fullName>
    </submittedName>
</protein>
<comment type="caution">
    <text evidence="7">The sequence shown here is derived from an EMBL/GenBank/DDBJ whole genome shotgun (WGS) entry which is preliminary data.</text>
</comment>
<dbReference type="NCBIfam" id="TIGR02937">
    <property type="entry name" value="sigma70-ECF"/>
    <property type="match status" value="1"/>
</dbReference>
<keyword evidence="3" id="KW-0731">Sigma factor</keyword>
<keyword evidence="2" id="KW-0805">Transcription regulation</keyword>
<dbReference type="RefSeq" id="WP_135436322.1">
    <property type="nucleotide sequence ID" value="NZ_SRLA01000005.1"/>
</dbReference>
<comment type="similarity">
    <text evidence="1">Belongs to the sigma-70 factor family. ECF subfamily.</text>
</comment>
<evidence type="ECO:0000313" key="8">
    <source>
        <dbReference type="Proteomes" id="UP000298337"/>
    </source>
</evidence>
<feature type="domain" description="RNA polymerase sigma factor 70 region 4 type 2" evidence="6">
    <location>
        <begin position="127"/>
        <end position="179"/>
    </location>
</feature>
<reference evidence="7 8" key="1">
    <citation type="submission" date="2019-04" db="EMBL/GenBank/DDBJ databases">
        <authorList>
            <person name="Feng G."/>
            <person name="Zhang J."/>
            <person name="Zhu H."/>
        </authorList>
    </citation>
    <scope>NUCLEOTIDE SEQUENCE [LARGE SCALE GENOMIC DNA]</scope>
    <source>
        <strain evidence="7 8">92R-1</strain>
    </source>
</reference>
<dbReference type="PANTHER" id="PTHR43133:SF46">
    <property type="entry name" value="RNA POLYMERASE SIGMA-70 FACTOR ECF SUBFAMILY"/>
    <property type="match status" value="1"/>
</dbReference>
<dbReference type="InterPro" id="IPR036388">
    <property type="entry name" value="WH-like_DNA-bd_sf"/>
</dbReference>
<dbReference type="InterPro" id="IPR013324">
    <property type="entry name" value="RNA_pol_sigma_r3/r4-like"/>
</dbReference>
<keyword evidence="8" id="KW-1185">Reference proteome</keyword>
<proteinExistence type="inferred from homology"/>
<evidence type="ECO:0000256" key="1">
    <source>
        <dbReference type="ARBA" id="ARBA00010641"/>
    </source>
</evidence>
<evidence type="ECO:0000256" key="2">
    <source>
        <dbReference type="ARBA" id="ARBA00023015"/>
    </source>
</evidence>
<accession>A0A4Z0P0T4</accession>
<evidence type="ECO:0000313" key="7">
    <source>
        <dbReference type="EMBL" id="TGE04864.1"/>
    </source>
</evidence>
<dbReference type="SUPFAM" id="SSF88659">
    <property type="entry name" value="Sigma3 and sigma4 domains of RNA polymerase sigma factors"/>
    <property type="match status" value="1"/>
</dbReference>
<dbReference type="Gene3D" id="1.10.10.10">
    <property type="entry name" value="Winged helix-like DNA-binding domain superfamily/Winged helix DNA-binding domain"/>
    <property type="match status" value="1"/>
</dbReference>
<evidence type="ECO:0000256" key="4">
    <source>
        <dbReference type="ARBA" id="ARBA00023163"/>
    </source>
</evidence>
<dbReference type="PANTHER" id="PTHR43133">
    <property type="entry name" value="RNA POLYMERASE ECF-TYPE SIGMA FACTO"/>
    <property type="match status" value="1"/>
</dbReference>
<dbReference type="InterPro" id="IPR013249">
    <property type="entry name" value="RNA_pol_sigma70_r4_t2"/>
</dbReference>
<dbReference type="AlphaFoldDB" id="A0A4Z0P0T4"/>
<dbReference type="GO" id="GO:0006352">
    <property type="term" value="P:DNA-templated transcription initiation"/>
    <property type="evidence" value="ECO:0007669"/>
    <property type="project" value="InterPro"/>
</dbReference>
<dbReference type="Gene3D" id="1.10.1740.10">
    <property type="match status" value="1"/>
</dbReference>
<dbReference type="SUPFAM" id="SSF88946">
    <property type="entry name" value="Sigma2 domain of RNA polymerase sigma factors"/>
    <property type="match status" value="1"/>
</dbReference>
<dbReference type="GO" id="GO:0003677">
    <property type="term" value="F:DNA binding"/>
    <property type="evidence" value="ECO:0007669"/>
    <property type="project" value="InterPro"/>
</dbReference>
<dbReference type="EMBL" id="SRLA01000005">
    <property type="protein sequence ID" value="TGE04864.1"/>
    <property type="molecule type" value="Genomic_DNA"/>
</dbReference>
<evidence type="ECO:0000259" key="6">
    <source>
        <dbReference type="Pfam" id="PF08281"/>
    </source>
</evidence>
<evidence type="ECO:0000256" key="3">
    <source>
        <dbReference type="ARBA" id="ARBA00023082"/>
    </source>
</evidence>
<dbReference type="Pfam" id="PF08281">
    <property type="entry name" value="Sigma70_r4_2"/>
    <property type="match status" value="1"/>
</dbReference>
<organism evidence="7 8">
    <name type="scientific">Hymenobacter fodinae</name>
    <dbReference type="NCBI Taxonomy" id="2510796"/>
    <lineage>
        <taxon>Bacteria</taxon>
        <taxon>Pseudomonadati</taxon>
        <taxon>Bacteroidota</taxon>
        <taxon>Cytophagia</taxon>
        <taxon>Cytophagales</taxon>
        <taxon>Hymenobacteraceae</taxon>
        <taxon>Hymenobacter</taxon>
    </lineage>
</organism>
<dbReference type="InterPro" id="IPR039425">
    <property type="entry name" value="RNA_pol_sigma-70-like"/>
</dbReference>
<dbReference type="GO" id="GO:0016987">
    <property type="term" value="F:sigma factor activity"/>
    <property type="evidence" value="ECO:0007669"/>
    <property type="project" value="UniProtKB-KW"/>
</dbReference>
<feature type="domain" description="RNA polymerase sigma-70 region 2" evidence="5">
    <location>
        <begin position="27"/>
        <end position="95"/>
    </location>
</feature>
<dbReference type="Pfam" id="PF04542">
    <property type="entry name" value="Sigma70_r2"/>
    <property type="match status" value="1"/>
</dbReference>
<dbReference type="Proteomes" id="UP000298337">
    <property type="component" value="Unassembled WGS sequence"/>
</dbReference>